<reference evidence="10" key="2">
    <citation type="submission" date="2021-04" db="EMBL/GenBank/DDBJ databases">
        <authorList>
            <person name="Gilroy R."/>
        </authorList>
    </citation>
    <scope>NUCLEOTIDE SEQUENCE</scope>
    <source>
        <strain evidence="10">CHK191-13928</strain>
    </source>
</reference>
<dbReference type="GO" id="GO:0009401">
    <property type="term" value="P:phosphoenolpyruvate-dependent sugar phosphotransferase system"/>
    <property type="evidence" value="ECO:0007669"/>
    <property type="project" value="UniProtKB-KW"/>
</dbReference>
<evidence type="ECO:0000256" key="7">
    <source>
        <dbReference type="ARBA" id="ARBA00022989"/>
    </source>
</evidence>
<accession>A0A9D1WVK0</accession>
<organism evidence="10 11">
    <name type="scientific">Candidatus Anaerostipes excrementavium</name>
    <dbReference type="NCBI Taxonomy" id="2838463"/>
    <lineage>
        <taxon>Bacteria</taxon>
        <taxon>Bacillati</taxon>
        <taxon>Bacillota</taxon>
        <taxon>Clostridia</taxon>
        <taxon>Lachnospirales</taxon>
        <taxon>Lachnospiraceae</taxon>
        <taxon>Anaerostipes</taxon>
    </lineage>
</organism>
<reference evidence="10" key="1">
    <citation type="journal article" date="2021" name="PeerJ">
        <title>Extensive microbial diversity within the chicken gut microbiome revealed by metagenomics and culture.</title>
        <authorList>
            <person name="Gilroy R."/>
            <person name="Ravi A."/>
            <person name="Getino M."/>
            <person name="Pursley I."/>
            <person name="Horton D.L."/>
            <person name="Alikhan N.F."/>
            <person name="Baker D."/>
            <person name="Gharbi K."/>
            <person name="Hall N."/>
            <person name="Watson M."/>
            <person name="Adriaenssens E.M."/>
            <person name="Foster-Nyarko E."/>
            <person name="Jarju S."/>
            <person name="Secka A."/>
            <person name="Antonio M."/>
            <person name="Oren A."/>
            <person name="Chaudhuri R.R."/>
            <person name="La Ragione R."/>
            <person name="Hildebrand F."/>
            <person name="Pallen M.J."/>
        </authorList>
    </citation>
    <scope>NUCLEOTIDE SEQUENCE</scope>
    <source>
        <strain evidence="10">CHK191-13928</strain>
    </source>
</reference>
<keyword evidence="2" id="KW-0813">Transport</keyword>
<evidence type="ECO:0000256" key="2">
    <source>
        <dbReference type="ARBA" id="ARBA00022448"/>
    </source>
</evidence>
<dbReference type="AlphaFoldDB" id="A0A9D1WVK0"/>
<keyword evidence="3" id="KW-1003">Cell membrane</keyword>
<evidence type="ECO:0000256" key="5">
    <source>
        <dbReference type="ARBA" id="ARBA00022683"/>
    </source>
</evidence>
<dbReference type="EMBL" id="DXEM01000025">
    <property type="protein sequence ID" value="HIX67923.1"/>
    <property type="molecule type" value="Genomic_DNA"/>
</dbReference>
<comment type="caution">
    <text evidence="10">The sequence shown here is derived from an EMBL/GenBank/DDBJ whole genome shotgun (WGS) entry which is preliminary data.</text>
</comment>
<keyword evidence="6 9" id="KW-0812">Transmembrane</keyword>
<dbReference type="InterPro" id="IPR004700">
    <property type="entry name" value="PTS_IIC_man"/>
</dbReference>
<keyword evidence="8 9" id="KW-0472">Membrane</keyword>
<dbReference type="Pfam" id="PF03609">
    <property type="entry name" value="EII-Sor"/>
    <property type="match status" value="1"/>
</dbReference>
<feature type="transmembrane region" description="Helical" evidence="9">
    <location>
        <begin position="47"/>
        <end position="68"/>
    </location>
</feature>
<dbReference type="InterPro" id="IPR050303">
    <property type="entry name" value="GatZ_KbaZ_carbometab"/>
</dbReference>
<feature type="transmembrane region" description="Helical" evidence="9">
    <location>
        <begin position="20"/>
        <end position="40"/>
    </location>
</feature>
<sequence length="247" mass="26502">MLGVSIFTGIYYWIMKTDVGYAFTHAMRQPLFSALFIGLIMGDVKQAVIIGAAVQILYIGLVAAGSNLPADDCLAGLIAVPIALSAGMTTQQAITLAVPVGVLGVFLDQLRKTVNVVFVHMGDKYAEEGDAKGILLCNLVFPTILSFFMRFPVPFLANMYGAGAVQNFMNSIPDWLTHGFTVAGGLLPALGFALTLFVIGKRELMPLFFIGYFLVIVSGITVFEAAIFGVCVILLIMAFADKKVEEA</sequence>
<feature type="transmembrane region" description="Helical" evidence="9">
    <location>
        <begin position="74"/>
        <end position="107"/>
    </location>
</feature>
<evidence type="ECO:0000256" key="3">
    <source>
        <dbReference type="ARBA" id="ARBA00022475"/>
    </source>
</evidence>
<dbReference type="PROSITE" id="PS51106">
    <property type="entry name" value="PTS_EIIC_TYPE_4"/>
    <property type="match status" value="1"/>
</dbReference>
<gene>
    <name evidence="10" type="ORF">H9735_07365</name>
</gene>
<evidence type="ECO:0000256" key="4">
    <source>
        <dbReference type="ARBA" id="ARBA00022597"/>
    </source>
</evidence>
<dbReference type="GO" id="GO:0005886">
    <property type="term" value="C:plasma membrane"/>
    <property type="evidence" value="ECO:0007669"/>
    <property type="project" value="UniProtKB-SubCell"/>
</dbReference>
<evidence type="ECO:0000256" key="6">
    <source>
        <dbReference type="ARBA" id="ARBA00022692"/>
    </source>
</evidence>
<comment type="subcellular location">
    <subcellularLocation>
        <location evidence="1">Cell membrane</location>
        <topology evidence="1">Multi-pass membrane protein</topology>
    </subcellularLocation>
</comment>
<keyword evidence="5" id="KW-0598">Phosphotransferase system</keyword>
<dbReference type="PANTHER" id="PTHR32502:SF8">
    <property type="entry name" value="N-ACETYLGALACTOSAMINE PERMEASE IIC COMPONENT 1"/>
    <property type="match status" value="1"/>
</dbReference>
<dbReference type="PANTHER" id="PTHR32502">
    <property type="entry name" value="N-ACETYLGALACTOSAMINE PERMEASE II COMPONENT-RELATED"/>
    <property type="match status" value="1"/>
</dbReference>
<name>A0A9D1WVK0_9FIRM</name>
<keyword evidence="4 10" id="KW-0762">Sugar transport</keyword>
<keyword evidence="7 9" id="KW-1133">Transmembrane helix</keyword>
<evidence type="ECO:0000313" key="10">
    <source>
        <dbReference type="EMBL" id="HIX67923.1"/>
    </source>
</evidence>
<feature type="transmembrane region" description="Helical" evidence="9">
    <location>
        <begin position="134"/>
        <end position="155"/>
    </location>
</feature>
<feature type="transmembrane region" description="Helical" evidence="9">
    <location>
        <begin position="175"/>
        <end position="200"/>
    </location>
</feature>
<proteinExistence type="predicted"/>
<evidence type="ECO:0000256" key="8">
    <source>
        <dbReference type="ARBA" id="ARBA00023136"/>
    </source>
</evidence>
<evidence type="ECO:0000313" key="11">
    <source>
        <dbReference type="Proteomes" id="UP000886721"/>
    </source>
</evidence>
<evidence type="ECO:0000256" key="9">
    <source>
        <dbReference type="SAM" id="Phobius"/>
    </source>
</evidence>
<evidence type="ECO:0000256" key="1">
    <source>
        <dbReference type="ARBA" id="ARBA00004651"/>
    </source>
</evidence>
<dbReference type="Proteomes" id="UP000886721">
    <property type="component" value="Unassembled WGS sequence"/>
</dbReference>
<protein>
    <submittedName>
        <fullName evidence="10">PTS sugar transporter subunit IIC</fullName>
    </submittedName>
</protein>
<feature type="transmembrane region" description="Helical" evidence="9">
    <location>
        <begin position="207"/>
        <end position="240"/>
    </location>
</feature>